<feature type="compositionally biased region" description="Low complexity" evidence="1">
    <location>
        <begin position="414"/>
        <end position="428"/>
    </location>
</feature>
<protein>
    <recommendedName>
        <fullName evidence="4">PPE family protein</fullName>
    </recommendedName>
</protein>
<sequence>MSSSAESTAAVSDPANAEYDPHSPFYDVTADPSSIFYVGPIEDTARSGDEIRAEVTSLVEADPIGSALSDKDRDAEIQGRYSAAIEEARRGLDEGLELRTVGERPVTIWDNASHEQMVEVLNNNADSVAIADTSEEWVRLGNDLTVHQRSVADAIDDSMANWSGDAGDAARRHLADVAKWLGVTAQGAVLTGRQQQIHSQTLNESQKQMAANPPVPFSAQEANAALQQITDPVQYAQAASQANQKVQEQQAAREQAARIMNQFDDTVGSATSMPLFAPPPKLAGDASSATSATPLGTSGGRTATTVDQLRVDGAAASGDAAAAQAAAGTPAAGLGNGVQGNADSVGADPAAAARQVQVPDFAGAGAGTAQAGSAGASAAHGAADGVPGTPGPGLPAPGGAGPGGRTAGGEVPNVQVPGVDVPDLPDAGPGVGAPGGVGDVPNGPAATPATTTSSYVPPDLSSTPSAKTPTIGWNGGINGDSISNRLNGPDGLPGVGPAGQGGRQGKAGSTPGLGAAGLPGGAAGAAGSVGGGPGTASGGAAGSAAGSAGGSAAPGQASGAAKNLPSTGPTTNNGTPAGPGGPRSGAPGMAGMPAAGAGRQKEEDKERKSPGYLEPEENLFAGEQAIAPPVIGDWKNNKDNNWK</sequence>
<evidence type="ECO:0000256" key="1">
    <source>
        <dbReference type="SAM" id="MobiDB-lite"/>
    </source>
</evidence>
<reference evidence="2 3" key="1">
    <citation type="submission" date="2019-07" db="EMBL/GenBank/DDBJ databases">
        <title>R&amp;d 2014.</title>
        <authorList>
            <person name="Klenk H.-P."/>
        </authorList>
    </citation>
    <scope>NUCLEOTIDE SEQUENCE [LARGE SCALE GENOMIC DNA]</scope>
    <source>
        <strain evidence="2 3">DSM 43194</strain>
    </source>
</reference>
<feature type="compositionally biased region" description="Basic and acidic residues" evidence="1">
    <location>
        <begin position="599"/>
        <end position="609"/>
    </location>
</feature>
<dbReference type="Proteomes" id="UP000317303">
    <property type="component" value="Unassembled WGS sequence"/>
</dbReference>
<feature type="region of interest" description="Disordered" evidence="1">
    <location>
        <begin position="270"/>
        <end position="303"/>
    </location>
</feature>
<dbReference type="AlphaFoldDB" id="A0A660C8L4"/>
<evidence type="ECO:0000313" key="2">
    <source>
        <dbReference type="EMBL" id="TWH18197.1"/>
    </source>
</evidence>
<dbReference type="RefSeq" id="WP_030534316.1">
    <property type="nucleotide sequence ID" value="NZ_JOIJ01000029.1"/>
</dbReference>
<feature type="compositionally biased region" description="Gly residues" evidence="1">
    <location>
        <begin position="396"/>
        <end position="407"/>
    </location>
</feature>
<gene>
    <name evidence="2" type="ORF">JD82_00011</name>
</gene>
<dbReference type="OrthoDB" id="3638007at2"/>
<feature type="region of interest" description="Disordered" evidence="1">
    <location>
        <begin position="1"/>
        <end position="25"/>
    </location>
</feature>
<dbReference type="EMBL" id="VLJV01000001">
    <property type="protein sequence ID" value="TWH18197.1"/>
    <property type="molecule type" value="Genomic_DNA"/>
</dbReference>
<accession>A0A660C8L4</accession>
<feature type="compositionally biased region" description="Gly residues" evidence="1">
    <location>
        <begin position="429"/>
        <end position="438"/>
    </location>
</feature>
<feature type="compositionally biased region" description="Low complexity" evidence="1">
    <location>
        <begin position="378"/>
        <end position="387"/>
    </location>
</feature>
<feature type="compositionally biased region" description="Polar residues" evidence="1">
    <location>
        <begin position="1"/>
        <end position="10"/>
    </location>
</feature>
<comment type="caution">
    <text evidence="2">The sequence shown here is derived from an EMBL/GenBank/DDBJ whole genome shotgun (WGS) entry which is preliminary data.</text>
</comment>
<feature type="region of interest" description="Disordered" evidence="1">
    <location>
        <begin position="378"/>
        <end position="643"/>
    </location>
</feature>
<feature type="compositionally biased region" description="Low complexity" evidence="1">
    <location>
        <begin position="542"/>
        <end position="576"/>
    </location>
</feature>
<dbReference type="InterPro" id="IPR038332">
    <property type="entry name" value="PPE_sf"/>
</dbReference>
<feature type="compositionally biased region" description="Low complexity" evidence="1">
    <location>
        <begin position="439"/>
        <end position="452"/>
    </location>
</feature>
<feature type="compositionally biased region" description="Low complexity" evidence="1">
    <location>
        <begin position="584"/>
        <end position="598"/>
    </location>
</feature>
<dbReference type="Gene3D" id="1.20.1260.20">
    <property type="entry name" value="PPE superfamily"/>
    <property type="match status" value="1"/>
</dbReference>
<proteinExistence type="predicted"/>
<feature type="compositionally biased region" description="Gly residues" evidence="1">
    <location>
        <begin position="514"/>
        <end position="541"/>
    </location>
</feature>
<name>A0A660C8L4_9PSEU</name>
<evidence type="ECO:0000313" key="3">
    <source>
        <dbReference type="Proteomes" id="UP000317303"/>
    </source>
</evidence>
<feature type="compositionally biased region" description="Gly residues" evidence="1">
    <location>
        <begin position="491"/>
        <end position="505"/>
    </location>
</feature>
<organism evidence="2 3">
    <name type="scientific">Prauserella rugosa</name>
    <dbReference type="NCBI Taxonomy" id="43354"/>
    <lineage>
        <taxon>Bacteria</taxon>
        <taxon>Bacillati</taxon>
        <taxon>Actinomycetota</taxon>
        <taxon>Actinomycetes</taxon>
        <taxon>Pseudonocardiales</taxon>
        <taxon>Pseudonocardiaceae</taxon>
        <taxon>Prauserella</taxon>
    </lineage>
</organism>
<evidence type="ECO:0008006" key="4">
    <source>
        <dbReference type="Google" id="ProtNLM"/>
    </source>
</evidence>
<keyword evidence="3" id="KW-1185">Reference proteome</keyword>
<feature type="compositionally biased region" description="Polar residues" evidence="1">
    <location>
        <begin position="287"/>
        <end position="303"/>
    </location>
</feature>